<dbReference type="GO" id="GO:0003824">
    <property type="term" value="F:catalytic activity"/>
    <property type="evidence" value="ECO:0007669"/>
    <property type="project" value="InterPro"/>
</dbReference>
<dbReference type="EMBL" id="BRYA01000239">
    <property type="protein sequence ID" value="GMI45208.1"/>
    <property type="molecule type" value="Genomic_DNA"/>
</dbReference>
<dbReference type="GO" id="GO:0030151">
    <property type="term" value="F:molybdenum ion binding"/>
    <property type="evidence" value="ECO:0007669"/>
    <property type="project" value="InterPro"/>
</dbReference>
<dbReference type="Proteomes" id="UP001165065">
    <property type="component" value="Unassembled WGS sequence"/>
</dbReference>
<feature type="domain" description="MOSC" evidence="1">
    <location>
        <begin position="106"/>
        <end position="203"/>
    </location>
</feature>
<evidence type="ECO:0000313" key="3">
    <source>
        <dbReference type="Proteomes" id="UP001165065"/>
    </source>
</evidence>
<protein>
    <recommendedName>
        <fullName evidence="1">MOSC domain-containing protein</fullName>
    </recommendedName>
</protein>
<sequence>MCNIDTYINSDGVSFGWNGEVKCKLIDDDKGEDIELEVFRAKLLVRSCGPTASRVITSYFKTTDIRKDTKVYGVYKVVRGRDNTCADNGDSKWGECYPDGEVSGATDGSQVLVAFEESMKDLKGRVGGGDLEMKAFRPNVVLGGGEKWDEDRVRTLHFKEGELWGRKLCHRCVMCTVDEGKGEWGGFRKGFEPLKTMRTFRCAKDERYGDSPIFGLNCGGKGVIRMEDYKCRGRIGDSNLGRLNIAEGYK</sequence>
<dbReference type="InterPro" id="IPR005302">
    <property type="entry name" value="MoCF_Sase_C"/>
</dbReference>
<organism evidence="2 3">
    <name type="scientific">Triparma columacea</name>
    <dbReference type="NCBI Taxonomy" id="722753"/>
    <lineage>
        <taxon>Eukaryota</taxon>
        <taxon>Sar</taxon>
        <taxon>Stramenopiles</taxon>
        <taxon>Ochrophyta</taxon>
        <taxon>Bolidophyceae</taxon>
        <taxon>Parmales</taxon>
        <taxon>Triparmaceae</taxon>
        <taxon>Triparma</taxon>
    </lineage>
</organism>
<proteinExistence type="predicted"/>
<dbReference type="Pfam" id="PF03473">
    <property type="entry name" value="MOSC"/>
    <property type="match status" value="1"/>
</dbReference>
<dbReference type="OrthoDB" id="17255at2759"/>
<evidence type="ECO:0000259" key="1">
    <source>
        <dbReference type="Pfam" id="PF03473"/>
    </source>
</evidence>
<name>A0A9W7LCU3_9STRA</name>
<accession>A0A9W7LCU3</accession>
<reference evidence="3" key="1">
    <citation type="journal article" date="2023" name="Commun. Biol.">
        <title>Genome analysis of Parmales, the sister group of diatoms, reveals the evolutionary specialization of diatoms from phago-mixotrophs to photoautotrophs.</title>
        <authorList>
            <person name="Ban H."/>
            <person name="Sato S."/>
            <person name="Yoshikawa S."/>
            <person name="Yamada K."/>
            <person name="Nakamura Y."/>
            <person name="Ichinomiya M."/>
            <person name="Sato N."/>
            <person name="Blanc-Mathieu R."/>
            <person name="Endo H."/>
            <person name="Kuwata A."/>
            <person name="Ogata H."/>
        </authorList>
    </citation>
    <scope>NUCLEOTIDE SEQUENCE [LARGE SCALE GENOMIC DNA]</scope>
</reference>
<dbReference type="GO" id="GO:0030170">
    <property type="term" value="F:pyridoxal phosphate binding"/>
    <property type="evidence" value="ECO:0007669"/>
    <property type="project" value="InterPro"/>
</dbReference>
<evidence type="ECO:0000313" key="2">
    <source>
        <dbReference type="EMBL" id="GMI45208.1"/>
    </source>
</evidence>
<dbReference type="SUPFAM" id="SSF50800">
    <property type="entry name" value="PK beta-barrel domain-like"/>
    <property type="match status" value="1"/>
</dbReference>
<keyword evidence="3" id="KW-1185">Reference proteome</keyword>
<comment type="caution">
    <text evidence="2">The sequence shown here is derived from an EMBL/GenBank/DDBJ whole genome shotgun (WGS) entry which is preliminary data.</text>
</comment>
<dbReference type="AlphaFoldDB" id="A0A9W7LCU3"/>
<gene>
    <name evidence="2" type="ORF">TrCOL_g3349</name>
</gene>
<dbReference type="InterPro" id="IPR011037">
    <property type="entry name" value="Pyrv_Knase-like_insert_dom_sf"/>
</dbReference>